<protein>
    <submittedName>
        <fullName evidence="2">Uncharacterized protein</fullName>
    </submittedName>
</protein>
<feature type="transmembrane region" description="Helical" evidence="1">
    <location>
        <begin position="79"/>
        <end position="99"/>
    </location>
</feature>
<dbReference type="Proteomes" id="UP000199032">
    <property type="component" value="Unassembled WGS sequence"/>
</dbReference>
<dbReference type="EMBL" id="CZQA01000008">
    <property type="protein sequence ID" value="CUS35397.1"/>
    <property type="molecule type" value="Genomic_DNA"/>
</dbReference>
<gene>
    <name evidence="2" type="ORF">COMA1_20255</name>
</gene>
<name>A0A0S4LD25_9BACT</name>
<dbReference type="STRING" id="1742972.COMA1_20255"/>
<evidence type="ECO:0000256" key="1">
    <source>
        <dbReference type="SAM" id="Phobius"/>
    </source>
</evidence>
<keyword evidence="1" id="KW-0472">Membrane</keyword>
<keyword evidence="1" id="KW-0812">Transmembrane</keyword>
<reference evidence="2 3" key="1">
    <citation type="submission" date="2015-10" db="EMBL/GenBank/DDBJ databases">
        <authorList>
            <person name="Gilbert D.G."/>
        </authorList>
    </citation>
    <scope>NUCLEOTIDE SEQUENCE [LARGE SCALE GENOMIC DNA]</scope>
    <source>
        <strain evidence="2">COMA1</strain>
    </source>
</reference>
<proteinExistence type="predicted"/>
<keyword evidence="3" id="KW-1185">Reference proteome</keyword>
<evidence type="ECO:0000313" key="3">
    <source>
        <dbReference type="Proteomes" id="UP000199032"/>
    </source>
</evidence>
<sequence>MMHPFAWLPELYQWCFSAVLLVTVVPLAWKLKAQGKDLKTPDAPKGMVSLQLSWSRSDAIKILDSWEKLKNVARKQLQLDYAFLMFYPLLLSLICGMLADSPDSTLAAIGMLLSWAVLLAGPLDAVENYALLVMIRSSPTEALAKTAGWCAGIKFALVSAAVGYGIFEGVRMLFKILESVWHAL</sequence>
<feature type="transmembrane region" description="Helical" evidence="1">
    <location>
        <begin position="105"/>
        <end position="126"/>
    </location>
</feature>
<accession>A0A0S4LD25</accession>
<organism evidence="2 3">
    <name type="scientific">Candidatus Nitrospira nitrosa</name>
    <dbReference type="NCBI Taxonomy" id="1742972"/>
    <lineage>
        <taxon>Bacteria</taxon>
        <taxon>Pseudomonadati</taxon>
        <taxon>Nitrospirota</taxon>
        <taxon>Nitrospiria</taxon>
        <taxon>Nitrospirales</taxon>
        <taxon>Nitrospiraceae</taxon>
        <taxon>Nitrospira</taxon>
    </lineage>
</organism>
<evidence type="ECO:0000313" key="2">
    <source>
        <dbReference type="EMBL" id="CUS35397.1"/>
    </source>
</evidence>
<feature type="transmembrane region" description="Helical" evidence="1">
    <location>
        <begin position="147"/>
        <end position="167"/>
    </location>
</feature>
<dbReference type="OrthoDB" id="6197887at2"/>
<keyword evidence="1" id="KW-1133">Transmembrane helix</keyword>
<feature type="transmembrane region" description="Helical" evidence="1">
    <location>
        <begin position="12"/>
        <end position="29"/>
    </location>
</feature>
<dbReference type="AlphaFoldDB" id="A0A0S4LD25"/>
<dbReference type="RefSeq" id="WP_141654293.1">
    <property type="nucleotide sequence ID" value="NZ_CZQA01000008.1"/>
</dbReference>